<dbReference type="PROSITE" id="PS00108">
    <property type="entry name" value="PROTEIN_KINASE_ST"/>
    <property type="match status" value="1"/>
</dbReference>
<dbReference type="SUPFAM" id="SSF56112">
    <property type="entry name" value="Protein kinase-like (PK-like)"/>
    <property type="match status" value="1"/>
</dbReference>
<gene>
    <name evidence="9" type="ORF">C0Q70_02082</name>
</gene>
<dbReference type="EMBL" id="PZQS01000001">
    <property type="protein sequence ID" value="PVD39451.1"/>
    <property type="molecule type" value="Genomic_DNA"/>
</dbReference>
<feature type="compositionally biased region" description="Basic and acidic residues" evidence="7">
    <location>
        <begin position="328"/>
        <end position="338"/>
    </location>
</feature>
<dbReference type="Gene3D" id="1.10.510.10">
    <property type="entry name" value="Transferase(Phosphotransferase) domain 1"/>
    <property type="match status" value="1"/>
</dbReference>
<evidence type="ECO:0000256" key="1">
    <source>
        <dbReference type="ARBA" id="ARBA00022527"/>
    </source>
</evidence>
<keyword evidence="1" id="KW-0723">Serine/threonine-protein kinase</keyword>
<dbReference type="PANTHER" id="PTHR24351">
    <property type="entry name" value="RIBOSOMAL PROTEIN S6 KINASE"/>
    <property type="match status" value="1"/>
</dbReference>
<evidence type="ECO:0000256" key="5">
    <source>
        <dbReference type="ARBA" id="ARBA00022777"/>
    </source>
</evidence>
<evidence type="ECO:0000256" key="4">
    <source>
        <dbReference type="ARBA" id="ARBA00022741"/>
    </source>
</evidence>
<feature type="region of interest" description="Disordered" evidence="7">
    <location>
        <begin position="306"/>
        <end position="357"/>
    </location>
</feature>
<dbReference type="AlphaFoldDB" id="A0A2T7Q1A1"/>
<keyword evidence="3" id="KW-0808">Transferase</keyword>
<evidence type="ECO:0000259" key="8">
    <source>
        <dbReference type="PROSITE" id="PS50011"/>
    </source>
</evidence>
<keyword evidence="4" id="KW-0547">Nucleotide-binding</keyword>
<keyword evidence="2" id="KW-0597">Phosphoprotein</keyword>
<evidence type="ECO:0000313" key="10">
    <source>
        <dbReference type="Proteomes" id="UP000245119"/>
    </source>
</evidence>
<evidence type="ECO:0000256" key="6">
    <source>
        <dbReference type="ARBA" id="ARBA00022840"/>
    </source>
</evidence>
<keyword evidence="10" id="KW-1185">Reference proteome</keyword>
<sequence length="431" mass="48138">MKAVAHYNLWFACSGVSGGARGHQRQVRPQDPEEELPQCAEVRLRGGRGAENREELSLHYPSLQQLPDRPQRSRLQYLQNAYYLVMEYASGGNLKEVLEKYGLLSVDVARYLAAEMVLALQFLHENGVIHRDLKIQNVLLSSQNHVRLIDFGLSKLGIYSGDVTGSGCGTPFYMAPEILRRIPYSHQVDWWAMGVLLYKIITGSFPFMGKTNPEVFVAVTHDNVYYDSWLPSDLVLFLKGLLTKNPAKRLGKTELAGKDIRSHSFFRLIDWGLVSSQKYELPLLDLSLDTSELSLLSNDRLLTSAIPSGSKPKSKQHVSRRLSVSEDVVTKENKHSERLPPVTTSANRSWCPPTVRPDAQTLSTPLGLYSIEPGKSCLSDNESVTREREEGLNAKYPYLTSENQVGQDDNGKLSEFTLAQKRAGGNTDPGS</sequence>
<dbReference type="PROSITE" id="PS50011">
    <property type="entry name" value="PROTEIN_KINASE_DOM"/>
    <property type="match status" value="1"/>
</dbReference>
<dbReference type="GO" id="GO:0004674">
    <property type="term" value="F:protein serine/threonine kinase activity"/>
    <property type="evidence" value="ECO:0007669"/>
    <property type="project" value="UniProtKB-KW"/>
</dbReference>
<dbReference type="SMART" id="SM00220">
    <property type="entry name" value="S_TKc"/>
    <property type="match status" value="1"/>
</dbReference>
<dbReference type="OrthoDB" id="9908094at2759"/>
<dbReference type="GO" id="GO:0005524">
    <property type="term" value="F:ATP binding"/>
    <property type="evidence" value="ECO:0007669"/>
    <property type="project" value="UniProtKB-KW"/>
</dbReference>
<evidence type="ECO:0000256" key="7">
    <source>
        <dbReference type="SAM" id="MobiDB-lite"/>
    </source>
</evidence>
<reference evidence="9 10" key="1">
    <citation type="submission" date="2018-04" db="EMBL/GenBank/DDBJ databases">
        <title>The genome of golden apple snail Pomacea canaliculata provides insight into stress tolerance and invasive adaptation.</title>
        <authorList>
            <person name="Liu C."/>
            <person name="Liu B."/>
            <person name="Ren Y."/>
            <person name="Zhang Y."/>
            <person name="Wang H."/>
            <person name="Li S."/>
            <person name="Jiang F."/>
            <person name="Yin L."/>
            <person name="Zhang G."/>
            <person name="Qian W."/>
            <person name="Fan W."/>
        </authorList>
    </citation>
    <scope>NUCLEOTIDE SEQUENCE [LARGE SCALE GENOMIC DNA]</scope>
    <source>
        <strain evidence="9">SZHN2017</strain>
        <tissue evidence="9">Muscle</tissue>
    </source>
</reference>
<dbReference type="Pfam" id="PF00069">
    <property type="entry name" value="Pkinase"/>
    <property type="match status" value="1"/>
</dbReference>
<dbReference type="InterPro" id="IPR011009">
    <property type="entry name" value="Kinase-like_dom_sf"/>
</dbReference>
<keyword evidence="5" id="KW-0418">Kinase</keyword>
<feature type="domain" description="Protein kinase" evidence="8">
    <location>
        <begin position="1"/>
        <end position="266"/>
    </location>
</feature>
<evidence type="ECO:0000313" key="9">
    <source>
        <dbReference type="EMBL" id="PVD39451.1"/>
    </source>
</evidence>
<name>A0A2T7Q1A1_POMCA</name>
<dbReference type="InterPro" id="IPR008271">
    <property type="entry name" value="Ser/Thr_kinase_AS"/>
</dbReference>
<evidence type="ECO:0000256" key="2">
    <source>
        <dbReference type="ARBA" id="ARBA00022553"/>
    </source>
</evidence>
<feature type="region of interest" description="Disordered" evidence="7">
    <location>
        <begin position="375"/>
        <end position="431"/>
    </location>
</feature>
<accession>A0A2T7Q1A1</accession>
<dbReference type="STRING" id="400727.A0A2T7Q1A1"/>
<comment type="caution">
    <text evidence="9">The sequence shown here is derived from an EMBL/GenBank/DDBJ whole genome shotgun (WGS) entry which is preliminary data.</text>
</comment>
<dbReference type="FunFam" id="1.10.510.10:FF:000048">
    <property type="entry name" value="Protein kinase C"/>
    <property type="match status" value="1"/>
</dbReference>
<organism evidence="9 10">
    <name type="scientific">Pomacea canaliculata</name>
    <name type="common">Golden apple snail</name>
    <dbReference type="NCBI Taxonomy" id="400727"/>
    <lineage>
        <taxon>Eukaryota</taxon>
        <taxon>Metazoa</taxon>
        <taxon>Spiralia</taxon>
        <taxon>Lophotrochozoa</taxon>
        <taxon>Mollusca</taxon>
        <taxon>Gastropoda</taxon>
        <taxon>Caenogastropoda</taxon>
        <taxon>Architaenioglossa</taxon>
        <taxon>Ampullarioidea</taxon>
        <taxon>Ampullariidae</taxon>
        <taxon>Pomacea</taxon>
    </lineage>
</organism>
<proteinExistence type="predicted"/>
<dbReference type="InterPro" id="IPR000719">
    <property type="entry name" value="Prot_kinase_dom"/>
</dbReference>
<protein>
    <recommendedName>
        <fullName evidence="8">Protein kinase domain-containing protein</fullName>
    </recommendedName>
</protein>
<evidence type="ECO:0000256" key="3">
    <source>
        <dbReference type="ARBA" id="ARBA00022679"/>
    </source>
</evidence>
<keyword evidence="6" id="KW-0067">ATP-binding</keyword>
<feature type="compositionally biased region" description="Basic and acidic residues" evidence="7">
    <location>
        <begin position="383"/>
        <end position="392"/>
    </location>
</feature>
<dbReference type="Gene3D" id="3.30.200.20">
    <property type="entry name" value="Phosphorylase Kinase, domain 1"/>
    <property type="match status" value="1"/>
</dbReference>
<dbReference type="Proteomes" id="UP000245119">
    <property type="component" value="Linkage Group LG1"/>
</dbReference>